<protein>
    <recommendedName>
        <fullName evidence="2">protein-tyrosine-phosphatase</fullName>
        <ecNumber evidence="2">3.1.3.48</ecNumber>
    </recommendedName>
</protein>
<evidence type="ECO:0000256" key="1">
    <source>
        <dbReference type="ARBA" id="ARBA00011063"/>
    </source>
</evidence>
<feature type="active site" evidence="6">
    <location>
        <position position="14"/>
    </location>
</feature>
<dbReference type="SMART" id="SM00226">
    <property type="entry name" value="LMWPc"/>
    <property type="match status" value="1"/>
</dbReference>
<organism evidence="8 9">
    <name type="scientific">Vagococcus allomyrinae</name>
    <dbReference type="NCBI Taxonomy" id="2794353"/>
    <lineage>
        <taxon>Bacteria</taxon>
        <taxon>Bacillati</taxon>
        <taxon>Bacillota</taxon>
        <taxon>Bacilli</taxon>
        <taxon>Lactobacillales</taxon>
        <taxon>Enterococcaceae</taxon>
        <taxon>Vagococcus</taxon>
    </lineage>
</organism>
<dbReference type="Gene3D" id="3.40.50.2300">
    <property type="match status" value="1"/>
</dbReference>
<keyword evidence="4" id="KW-0904">Protein phosphatase</keyword>
<keyword evidence="9" id="KW-1185">Reference proteome</keyword>
<feature type="active site" description="Proton donor" evidence="6">
    <location>
        <position position="125"/>
    </location>
</feature>
<dbReference type="InterPro" id="IPR050438">
    <property type="entry name" value="LMW_PTPase"/>
</dbReference>
<dbReference type="GO" id="GO:0004725">
    <property type="term" value="F:protein tyrosine phosphatase activity"/>
    <property type="evidence" value="ECO:0007669"/>
    <property type="project" value="UniProtKB-EC"/>
</dbReference>
<evidence type="ECO:0000256" key="3">
    <source>
        <dbReference type="ARBA" id="ARBA00022801"/>
    </source>
</evidence>
<dbReference type="PANTHER" id="PTHR11717:SF7">
    <property type="entry name" value="LOW MOLECULAR WEIGHT PHOSPHOTYROSINE PROTEIN PHOSPHATASE"/>
    <property type="match status" value="1"/>
</dbReference>
<dbReference type="SUPFAM" id="SSF52788">
    <property type="entry name" value="Phosphotyrosine protein phosphatases I"/>
    <property type="match status" value="1"/>
</dbReference>
<comment type="similarity">
    <text evidence="1">Belongs to the low molecular weight phosphotyrosine protein phosphatase family.</text>
</comment>
<dbReference type="PANTHER" id="PTHR11717">
    <property type="entry name" value="LOW MOLECULAR WEIGHT PROTEIN TYROSINE PHOSPHATASE"/>
    <property type="match status" value="1"/>
</dbReference>
<reference evidence="8" key="1">
    <citation type="submission" date="2020-12" db="EMBL/GenBank/DDBJ databases">
        <title>Vagococcus allomyrinae sp. nov. and Enterococcus lavae sp. nov., isolated from the larvae of Allomyrina dichotoma.</title>
        <authorList>
            <person name="Lee S.D."/>
        </authorList>
    </citation>
    <scope>NUCLEOTIDE SEQUENCE</scope>
    <source>
        <strain evidence="8">BWB3-3</strain>
    </source>
</reference>
<evidence type="ECO:0000256" key="6">
    <source>
        <dbReference type="PIRSR" id="PIRSR617867-1"/>
    </source>
</evidence>
<evidence type="ECO:0000259" key="7">
    <source>
        <dbReference type="SMART" id="SM00226"/>
    </source>
</evidence>
<accession>A0A940P8R5</accession>
<dbReference type="CDD" id="cd16343">
    <property type="entry name" value="LMWPTP"/>
    <property type="match status" value="1"/>
</dbReference>
<dbReference type="EC" id="3.1.3.48" evidence="2"/>
<evidence type="ECO:0000313" key="9">
    <source>
        <dbReference type="Proteomes" id="UP000674938"/>
    </source>
</evidence>
<sequence>MTNVLFVCLGNICRSPMAEAIFRQKVIDNGLADQFQIESRATSRWEEGDPPHKGTRKLLSSKGIHCEDIRSEQMSISDFQTFDWIIGMDDQNKKDLLEMAPAGTAEKVYLLLEVLPEEPYREVPDPYYTGDFDLTFELVDKATSKWLEVVQSN</sequence>
<dbReference type="PRINTS" id="PR00719">
    <property type="entry name" value="LMWPTPASE"/>
</dbReference>
<evidence type="ECO:0000256" key="2">
    <source>
        <dbReference type="ARBA" id="ARBA00013064"/>
    </source>
</evidence>
<dbReference type="EMBL" id="JAEEGA010000016">
    <property type="protein sequence ID" value="MBP1043417.1"/>
    <property type="molecule type" value="Genomic_DNA"/>
</dbReference>
<dbReference type="Proteomes" id="UP000674938">
    <property type="component" value="Unassembled WGS sequence"/>
</dbReference>
<dbReference type="AlphaFoldDB" id="A0A940P8R5"/>
<proteinExistence type="inferred from homology"/>
<name>A0A940P8R5_9ENTE</name>
<dbReference type="InterPro" id="IPR023485">
    <property type="entry name" value="Ptyr_pPase"/>
</dbReference>
<gene>
    <name evidence="8" type="ORF">I6N95_20550</name>
</gene>
<comment type="catalytic activity">
    <reaction evidence="5">
        <text>O-phospho-L-tyrosyl-[protein] + H2O = L-tyrosyl-[protein] + phosphate</text>
        <dbReference type="Rhea" id="RHEA:10684"/>
        <dbReference type="Rhea" id="RHEA-COMP:10136"/>
        <dbReference type="Rhea" id="RHEA-COMP:20101"/>
        <dbReference type="ChEBI" id="CHEBI:15377"/>
        <dbReference type="ChEBI" id="CHEBI:43474"/>
        <dbReference type="ChEBI" id="CHEBI:46858"/>
        <dbReference type="ChEBI" id="CHEBI:61978"/>
        <dbReference type="EC" id="3.1.3.48"/>
    </reaction>
</comment>
<feature type="domain" description="Phosphotyrosine protein phosphatase I" evidence="7">
    <location>
        <begin position="2"/>
        <end position="149"/>
    </location>
</feature>
<comment type="caution">
    <text evidence="8">The sequence shown here is derived from an EMBL/GenBank/DDBJ whole genome shotgun (WGS) entry which is preliminary data.</text>
</comment>
<keyword evidence="3" id="KW-0378">Hydrolase</keyword>
<dbReference type="InterPro" id="IPR017867">
    <property type="entry name" value="Tyr_phospatase_low_mol_wt"/>
</dbReference>
<evidence type="ECO:0000256" key="5">
    <source>
        <dbReference type="ARBA" id="ARBA00051722"/>
    </source>
</evidence>
<dbReference type="InterPro" id="IPR036196">
    <property type="entry name" value="Ptyr_pPase_sf"/>
</dbReference>
<evidence type="ECO:0000313" key="8">
    <source>
        <dbReference type="EMBL" id="MBP1043417.1"/>
    </source>
</evidence>
<dbReference type="Pfam" id="PF01451">
    <property type="entry name" value="LMWPc"/>
    <property type="match status" value="1"/>
</dbReference>
<evidence type="ECO:0000256" key="4">
    <source>
        <dbReference type="ARBA" id="ARBA00022912"/>
    </source>
</evidence>
<feature type="active site" description="Nucleophile" evidence="6">
    <location>
        <position position="8"/>
    </location>
</feature>
<dbReference type="RefSeq" id="WP_209531230.1">
    <property type="nucleotide sequence ID" value="NZ_JAEEGA010000016.1"/>
</dbReference>